<dbReference type="InterPro" id="IPR036509">
    <property type="entry name" value="Met_Sox_Rdtase_MsrA_sf"/>
</dbReference>
<gene>
    <name evidence="1" type="ORF">METZ01_LOCUS458549</name>
</gene>
<dbReference type="Gene3D" id="3.30.1060.10">
    <property type="entry name" value="Peptide methionine sulphoxide reductase MsrA"/>
    <property type="match status" value="1"/>
</dbReference>
<accession>A0A383AES4</accession>
<dbReference type="SUPFAM" id="SSF55068">
    <property type="entry name" value="Peptide methionine sulfoxide reductase"/>
    <property type="match status" value="1"/>
</dbReference>
<dbReference type="AlphaFoldDB" id="A0A383AES4"/>
<evidence type="ECO:0000313" key="1">
    <source>
        <dbReference type="EMBL" id="SVE05695.1"/>
    </source>
</evidence>
<evidence type="ECO:0008006" key="2">
    <source>
        <dbReference type="Google" id="ProtNLM"/>
    </source>
</evidence>
<feature type="non-terminal residue" evidence="1">
    <location>
        <position position="1"/>
    </location>
</feature>
<sequence>EEYHQQYLARNPNGYCGLGGTGIPFKDN</sequence>
<protein>
    <recommendedName>
        <fullName evidence="2">Peptide-methionine (S)-S-oxide reductase</fullName>
    </recommendedName>
</protein>
<dbReference type="GO" id="GO:0008113">
    <property type="term" value="F:peptide-methionine (S)-S-oxide reductase activity"/>
    <property type="evidence" value="ECO:0007669"/>
    <property type="project" value="InterPro"/>
</dbReference>
<name>A0A383AES4_9ZZZZ</name>
<proteinExistence type="predicted"/>
<dbReference type="EMBL" id="UINC01191186">
    <property type="protein sequence ID" value="SVE05695.1"/>
    <property type="molecule type" value="Genomic_DNA"/>
</dbReference>
<organism evidence="1">
    <name type="scientific">marine metagenome</name>
    <dbReference type="NCBI Taxonomy" id="408172"/>
    <lineage>
        <taxon>unclassified sequences</taxon>
        <taxon>metagenomes</taxon>
        <taxon>ecological metagenomes</taxon>
    </lineage>
</organism>
<reference evidence="1" key="1">
    <citation type="submission" date="2018-05" db="EMBL/GenBank/DDBJ databases">
        <authorList>
            <person name="Lanie J.A."/>
            <person name="Ng W.-L."/>
            <person name="Kazmierczak K.M."/>
            <person name="Andrzejewski T.M."/>
            <person name="Davidsen T.M."/>
            <person name="Wayne K.J."/>
            <person name="Tettelin H."/>
            <person name="Glass J.I."/>
            <person name="Rusch D."/>
            <person name="Podicherti R."/>
            <person name="Tsui H.-C.T."/>
            <person name="Winkler M.E."/>
        </authorList>
    </citation>
    <scope>NUCLEOTIDE SEQUENCE</scope>
</reference>